<dbReference type="GO" id="GO:0016787">
    <property type="term" value="F:hydrolase activity"/>
    <property type="evidence" value="ECO:0007669"/>
    <property type="project" value="UniProtKB-KW"/>
</dbReference>
<dbReference type="Proteomes" id="UP000034665">
    <property type="component" value="Unassembled WGS sequence"/>
</dbReference>
<evidence type="ECO:0000256" key="3">
    <source>
        <dbReference type="ARBA" id="ARBA00022806"/>
    </source>
</evidence>
<dbReference type="InterPro" id="IPR014001">
    <property type="entry name" value="Helicase_ATP-bd"/>
</dbReference>
<feature type="compositionally biased region" description="Basic and acidic residues" evidence="8">
    <location>
        <begin position="400"/>
        <end position="419"/>
    </location>
</feature>
<dbReference type="GO" id="GO:0005829">
    <property type="term" value="C:cytosol"/>
    <property type="evidence" value="ECO:0007669"/>
    <property type="project" value="TreeGrafter"/>
</dbReference>
<dbReference type="InterPro" id="IPR027417">
    <property type="entry name" value="P-loop_NTPase"/>
</dbReference>
<dbReference type="CDD" id="cd18787">
    <property type="entry name" value="SF2_C_DEAD"/>
    <property type="match status" value="1"/>
</dbReference>
<dbReference type="PANTHER" id="PTHR47959:SF13">
    <property type="entry name" value="ATP-DEPENDENT RNA HELICASE RHLE"/>
    <property type="match status" value="1"/>
</dbReference>
<sequence>MTTKKPTEGFYGLGIAPKLLEILDKKKFTTPTPIQKEGIPIAISGKDMIGIAQTGTGKTLAFGIPMIQRLATGDNQGVILVPTRELALQVDEQIQAIGHELGLMTAVLIGGASIEAQKKLLRRNPHIIVATPGRFLDHMNQRTLHLQAVNMLVLDEADRMLDMGFAPQINKIIEALPKVRQTLLFSATMPTDIVRIAEKHMQLPVRIEMARPGTTAANVIQEMFIVRKDDKDRLLEALLEKYQGTVLVFSRTRHGATKICRAIKRMGHSASEIHSDKSLSQRKEALLGFKMGKYRMLVATDIAARGIDVTGIELVINYDLPDSPEDYVHRIGRTGRAGAKGRAISFAAPDQRFKVRTIERLVNSQIGTSPLPTLPPHREPAYREEEEESRGGRFGGGGRGGDRRPQGRGGDRGSRDSFAPRRPMTMGGASDRGPRTDAFPARNSMSVGTPSPRNDAFPSRRPATAGFSNERPAPAGNREDRRKPVQRGAGKKSDRGASSHGRMFGKKSRPKADSR</sequence>
<feature type="domain" description="Helicase ATP-binding" evidence="9">
    <location>
        <begin position="39"/>
        <end position="207"/>
    </location>
</feature>
<feature type="compositionally biased region" description="Polar residues" evidence="8">
    <location>
        <begin position="443"/>
        <end position="452"/>
    </location>
</feature>
<name>A0A0G0QRH1_9BACT</name>
<dbReference type="CDD" id="cd00268">
    <property type="entry name" value="DEADc"/>
    <property type="match status" value="1"/>
</dbReference>
<keyword evidence="2 7" id="KW-0378">Hydrolase</keyword>
<gene>
    <name evidence="12" type="ORF">UT41_C0001G0524</name>
</gene>
<dbReference type="EMBL" id="LBWR01000001">
    <property type="protein sequence ID" value="KKR12980.1"/>
    <property type="molecule type" value="Genomic_DNA"/>
</dbReference>
<dbReference type="InterPro" id="IPR044742">
    <property type="entry name" value="DEAD/DEAH_RhlB"/>
</dbReference>
<evidence type="ECO:0000256" key="6">
    <source>
        <dbReference type="PROSITE-ProRule" id="PRU00552"/>
    </source>
</evidence>
<dbReference type="Pfam" id="PF00270">
    <property type="entry name" value="DEAD"/>
    <property type="match status" value="1"/>
</dbReference>
<protein>
    <submittedName>
        <fullName evidence="12">ATP-dependent RNA helicase</fullName>
    </submittedName>
</protein>
<evidence type="ECO:0000259" key="11">
    <source>
        <dbReference type="PROSITE" id="PS51195"/>
    </source>
</evidence>
<dbReference type="SUPFAM" id="SSF52540">
    <property type="entry name" value="P-loop containing nucleoside triphosphate hydrolases"/>
    <property type="match status" value="1"/>
</dbReference>
<dbReference type="AlphaFoldDB" id="A0A0G0QRH1"/>
<dbReference type="InterPro" id="IPR050079">
    <property type="entry name" value="DEAD_box_RNA_helicase"/>
</dbReference>
<dbReference type="SMART" id="SM00490">
    <property type="entry name" value="HELICc"/>
    <property type="match status" value="1"/>
</dbReference>
<feature type="domain" description="DEAD-box RNA helicase Q" evidence="11">
    <location>
        <begin position="8"/>
        <end position="36"/>
    </location>
</feature>
<evidence type="ECO:0000313" key="12">
    <source>
        <dbReference type="EMBL" id="KKR12980.1"/>
    </source>
</evidence>
<dbReference type="Pfam" id="PF00271">
    <property type="entry name" value="Helicase_C"/>
    <property type="match status" value="1"/>
</dbReference>
<dbReference type="GO" id="GO:0005524">
    <property type="term" value="F:ATP binding"/>
    <property type="evidence" value="ECO:0007669"/>
    <property type="project" value="UniProtKB-KW"/>
</dbReference>
<evidence type="ECO:0000256" key="4">
    <source>
        <dbReference type="ARBA" id="ARBA00022840"/>
    </source>
</evidence>
<evidence type="ECO:0000256" key="2">
    <source>
        <dbReference type="ARBA" id="ARBA00022801"/>
    </source>
</evidence>
<proteinExistence type="inferred from homology"/>
<dbReference type="GO" id="GO:0003724">
    <property type="term" value="F:RNA helicase activity"/>
    <property type="evidence" value="ECO:0007669"/>
    <property type="project" value="InterPro"/>
</dbReference>
<keyword evidence="1 7" id="KW-0547">Nucleotide-binding</keyword>
<accession>A0A0G0QRH1</accession>
<reference evidence="12 13" key="1">
    <citation type="journal article" date="2015" name="Nature">
        <title>rRNA introns, odd ribosomes, and small enigmatic genomes across a large radiation of phyla.</title>
        <authorList>
            <person name="Brown C.T."/>
            <person name="Hug L.A."/>
            <person name="Thomas B.C."/>
            <person name="Sharon I."/>
            <person name="Castelle C.J."/>
            <person name="Singh A."/>
            <person name="Wilkins M.J."/>
            <person name="Williams K.H."/>
            <person name="Banfield J.F."/>
        </authorList>
    </citation>
    <scope>NUCLEOTIDE SEQUENCE [LARGE SCALE GENOMIC DNA]</scope>
</reference>
<dbReference type="InterPro" id="IPR014014">
    <property type="entry name" value="RNA_helicase_DEAD_Q_motif"/>
</dbReference>
<dbReference type="PROSITE" id="PS51194">
    <property type="entry name" value="HELICASE_CTER"/>
    <property type="match status" value="1"/>
</dbReference>
<feature type="region of interest" description="Disordered" evidence="8">
    <location>
        <begin position="364"/>
        <end position="515"/>
    </location>
</feature>
<keyword evidence="4 7" id="KW-0067">ATP-binding</keyword>
<organism evidence="12 13">
    <name type="scientific">Candidatus Wolfebacteria bacterium GW2011_GWC2_39_22</name>
    <dbReference type="NCBI Taxonomy" id="1619013"/>
    <lineage>
        <taxon>Bacteria</taxon>
        <taxon>Candidatus Wolfeibacteriota</taxon>
    </lineage>
</organism>
<comment type="similarity">
    <text evidence="5 7">Belongs to the DEAD box helicase family.</text>
</comment>
<dbReference type="PROSITE" id="PS51195">
    <property type="entry name" value="Q_MOTIF"/>
    <property type="match status" value="1"/>
</dbReference>
<dbReference type="GO" id="GO:0003676">
    <property type="term" value="F:nucleic acid binding"/>
    <property type="evidence" value="ECO:0007669"/>
    <property type="project" value="InterPro"/>
</dbReference>
<keyword evidence="3 7" id="KW-0347">Helicase</keyword>
<dbReference type="InterPro" id="IPR011545">
    <property type="entry name" value="DEAD/DEAH_box_helicase_dom"/>
</dbReference>
<dbReference type="PROSITE" id="PS00039">
    <property type="entry name" value="DEAD_ATP_HELICASE"/>
    <property type="match status" value="1"/>
</dbReference>
<dbReference type="Gene3D" id="3.40.50.300">
    <property type="entry name" value="P-loop containing nucleotide triphosphate hydrolases"/>
    <property type="match status" value="2"/>
</dbReference>
<comment type="caution">
    <text evidence="12">The sequence shown here is derived from an EMBL/GenBank/DDBJ whole genome shotgun (WGS) entry which is preliminary data.</text>
</comment>
<evidence type="ECO:0000256" key="5">
    <source>
        <dbReference type="ARBA" id="ARBA00038437"/>
    </source>
</evidence>
<evidence type="ECO:0000259" key="9">
    <source>
        <dbReference type="PROSITE" id="PS51192"/>
    </source>
</evidence>
<dbReference type="PROSITE" id="PS51192">
    <property type="entry name" value="HELICASE_ATP_BIND_1"/>
    <property type="match status" value="1"/>
</dbReference>
<dbReference type="SMART" id="SM00487">
    <property type="entry name" value="DEXDc"/>
    <property type="match status" value="1"/>
</dbReference>
<dbReference type="PANTHER" id="PTHR47959">
    <property type="entry name" value="ATP-DEPENDENT RNA HELICASE RHLE-RELATED"/>
    <property type="match status" value="1"/>
</dbReference>
<evidence type="ECO:0000256" key="7">
    <source>
        <dbReference type="RuleBase" id="RU000492"/>
    </source>
</evidence>
<dbReference type="InterPro" id="IPR000629">
    <property type="entry name" value="RNA-helicase_DEAD-box_CS"/>
</dbReference>
<dbReference type="InterPro" id="IPR001650">
    <property type="entry name" value="Helicase_C-like"/>
</dbReference>
<evidence type="ECO:0000313" key="13">
    <source>
        <dbReference type="Proteomes" id="UP000034665"/>
    </source>
</evidence>
<evidence type="ECO:0000259" key="10">
    <source>
        <dbReference type="PROSITE" id="PS51194"/>
    </source>
</evidence>
<feature type="domain" description="Helicase C-terminal" evidence="10">
    <location>
        <begin position="234"/>
        <end position="382"/>
    </location>
</feature>
<dbReference type="STRING" id="1619013.UT41_C0001G0524"/>
<feature type="short sequence motif" description="Q motif" evidence="6">
    <location>
        <begin position="8"/>
        <end position="36"/>
    </location>
</feature>
<evidence type="ECO:0000256" key="1">
    <source>
        <dbReference type="ARBA" id="ARBA00022741"/>
    </source>
</evidence>
<evidence type="ECO:0000256" key="8">
    <source>
        <dbReference type="SAM" id="MobiDB-lite"/>
    </source>
</evidence>